<comment type="caution">
    <text evidence="2">The sequence shown here is derived from an EMBL/GenBank/DDBJ whole genome shotgun (WGS) entry which is preliminary data.</text>
</comment>
<gene>
    <name evidence="2" type="ORF">RKA07_14890</name>
</gene>
<evidence type="ECO:0000256" key="1">
    <source>
        <dbReference type="SAM" id="Phobius"/>
    </source>
</evidence>
<proteinExistence type="predicted"/>
<keyword evidence="1" id="KW-0472">Membrane</keyword>
<protein>
    <submittedName>
        <fullName evidence="2">Uncharacterized protein</fullName>
    </submittedName>
</protein>
<reference evidence="2" key="1">
    <citation type="submission" date="2023-09" db="EMBL/GenBank/DDBJ databases">
        <title>Marinobacter sediminicola sp. nov. and Marinobacter maritimum sp. nov., isolated from marine sediment.</title>
        <authorList>
            <person name="An J."/>
        </authorList>
    </citation>
    <scope>NUCLEOTIDE SEQUENCE</scope>
    <source>
        <strain evidence="2">F60267</strain>
    </source>
</reference>
<keyword evidence="1" id="KW-0812">Transmembrane</keyword>
<dbReference type="EMBL" id="JAVMBO010000017">
    <property type="protein sequence ID" value="MDS1311385.1"/>
    <property type="molecule type" value="Genomic_DNA"/>
</dbReference>
<evidence type="ECO:0000313" key="3">
    <source>
        <dbReference type="Proteomes" id="UP001267407"/>
    </source>
</evidence>
<feature type="transmembrane region" description="Helical" evidence="1">
    <location>
        <begin position="84"/>
        <end position="107"/>
    </location>
</feature>
<keyword evidence="1" id="KW-1133">Transmembrane helix</keyword>
<evidence type="ECO:0000313" key="2">
    <source>
        <dbReference type="EMBL" id="MDS1311385.1"/>
    </source>
</evidence>
<dbReference type="RefSeq" id="WP_227714525.1">
    <property type="nucleotide sequence ID" value="NZ_JAVMBO010000017.1"/>
</dbReference>
<feature type="transmembrane region" description="Helical" evidence="1">
    <location>
        <begin position="20"/>
        <end position="39"/>
    </location>
</feature>
<dbReference type="Proteomes" id="UP001267407">
    <property type="component" value="Unassembled WGS sequence"/>
</dbReference>
<keyword evidence="3" id="KW-1185">Reference proteome</keyword>
<feature type="transmembrane region" description="Helical" evidence="1">
    <location>
        <begin position="60"/>
        <end position="78"/>
    </location>
</feature>
<accession>A0ABU2HM21</accession>
<organism evidence="2 3">
    <name type="scientific">Marinobacter xiaoshiensis</name>
    <dbReference type="NCBI Taxonomy" id="3073652"/>
    <lineage>
        <taxon>Bacteria</taxon>
        <taxon>Pseudomonadati</taxon>
        <taxon>Pseudomonadota</taxon>
        <taxon>Gammaproteobacteria</taxon>
        <taxon>Pseudomonadales</taxon>
        <taxon>Marinobacteraceae</taxon>
        <taxon>Marinobacter</taxon>
    </lineage>
</organism>
<name>A0ABU2HM21_9GAMM</name>
<feature type="transmembrane region" description="Helical" evidence="1">
    <location>
        <begin position="128"/>
        <end position="156"/>
    </location>
</feature>
<sequence>MSARMDNIQIMTLAEKLSLTAAFVFFMTGLLTGIWKYWCMANSPKAAAPRYVDIAHRSSLMYSFAAMLLGWLASHSVYPDWLNTLAAVCALGFFAFAIGTYIIHGFLRDTSNQLRKPHRLGAINLPSWIVHGFMVALIVAEVGGSLILGSGAMLSIW</sequence>